<organism evidence="1 2">
    <name type="scientific">Vermiconidia calcicola</name>
    <dbReference type="NCBI Taxonomy" id="1690605"/>
    <lineage>
        <taxon>Eukaryota</taxon>
        <taxon>Fungi</taxon>
        <taxon>Dikarya</taxon>
        <taxon>Ascomycota</taxon>
        <taxon>Pezizomycotina</taxon>
        <taxon>Dothideomycetes</taxon>
        <taxon>Dothideomycetidae</taxon>
        <taxon>Mycosphaerellales</taxon>
        <taxon>Extremaceae</taxon>
        <taxon>Vermiconidia</taxon>
    </lineage>
</organism>
<accession>A0ACC3MFV2</accession>
<reference evidence="1" key="1">
    <citation type="submission" date="2023-07" db="EMBL/GenBank/DDBJ databases">
        <title>Black Yeasts Isolated from many extreme environments.</title>
        <authorList>
            <person name="Coleine C."/>
            <person name="Stajich J.E."/>
            <person name="Selbmann L."/>
        </authorList>
    </citation>
    <scope>NUCLEOTIDE SEQUENCE</scope>
    <source>
        <strain evidence="1">CCFEE 5714</strain>
    </source>
</reference>
<dbReference type="Proteomes" id="UP001281147">
    <property type="component" value="Unassembled WGS sequence"/>
</dbReference>
<name>A0ACC3MFV2_9PEZI</name>
<gene>
    <name evidence="1" type="ORF">LTR37_018820</name>
</gene>
<sequence length="381" mass="42994">MTQPRVYLDVNIGNEPAGRLTIELFTDKTPKACENFRQLCTGEHNGLSYAKSPFHRVIDEFMVQGGDIEKGDGTGTISIYGAEYEDENLGWREADAAGLVCSANRGPDTNGSQFFITLEPSDHLKGRHTIFGRLVSGEDTLQKIANVDTDEKDDRPLEPVLIARCGELEKRSKKAPHAPALVQHSESGDRGRRRRSNDDEDVKMTNSPERPALHKDRRHSDKAVDEGIRGRPRQRSDSRSSPSRPLSVQHEEDGNVSGDNSASPPRKHKRKRSQSPSRHAEGTGYERRRRSLPNQYKEERFTKTEEDENRYKPSPRRDDSHRHPGRKQGERDRGDRYRPSQDEGRLGDGRLGGGGGGYDEYEAPVKFKGRGVMKYREPGRL</sequence>
<proteinExistence type="predicted"/>
<protein>
    <submittedName>
        <fullName evidence="1">Uncharacterized protein</fullName>
    </submittedName>
</protein>
<keyword evidence="2" id="KW-1185">Reference proteome</keyword>
<dbReference type="EMBL" id="JAUTXU010000273">
    <property type="protein sequence ID" value="KAK3691166.1"/>
    <property type="molecule type" value="Genomic_DNA"/>
</dbReference>
<evidence type="ECO:0000313" key="1">
    <source>
        <dbReference type="EMBL" id="KAK3691166.1"/>
    </source>
</evidence>
<comment type="caution">
    <text evidence="1">The sequence shown here is derived from an EMBL/GenBank/DDBJ whole genome shotgun (WGS) entry which is preliminary data.</text>
</comment>
<evidence type="ECO:0000313" key="2">
    <source>
        <dbReference type="Proteomes" id="UP001281147"/>
    </source>
</evidence>